<dbReference type="AlphaFoldDB" id="A0A857MLR3"/>
<keyword evidence="3 12" id="KW-0813">Transport</keyword>
<keyword evidence="11 12" id="KW-0472">Membrane</keyword>
<dbReference type="InterPro" id="IPR014018">
    <property type="entry name" value="SecA_motor_DEAD"/>
</dbReference>
<keyword evidence="5 12" id="KW-0963">Cytoplasm</keyword>
<dbReference type="InterPro" id="IPR011115">
    <property type="entry name" value="SecA_DEAD"/>
</dbReference>
<evidence type="ECO:0000256" key="2">
    <source>
        <dbReference type="ARBA" id="ARBA00007650"/>
    </source>
</evidence>
<dbReference type="SUPFAM" id="SSF81767">
    <property type="entry name" value="Pre-protein crosslinking domain of SecA"/>
    <property type="match status" value="1"/>
</dbReference>
<evidence type="ECO:0000256" key="8">
    <source>
        <dbReference type="ARBA" id="ARBA00022927"/>
    </source>
</evidence>
<keyword evidence="14" id="KW-0175">Coiled coil</keyword>
<evidence type="ECO:0000256" key="3">
    <source>
        <dbReference type="ARBA" id="ARBA00022448"/>
    </source>
</evidence>
<comment type="subunit">
    <text evidence="12">Monomer and homodimer. Part of the essential Sec protein translocation apparatus which comprises SecA, SecYEG and auxiliary proteins SecDF. Other proteins may also be involved.</text>
</comment>
<evidence type="ECO:0000256" key="1">
    <source>
        <dbReference type="ARBA" id="ARBA00004170"/>
    </source>
</evidence>
<dbReference type="InterPro" id="IPR044722">
    <property type="entry name" value="SecA_SF2_C"/>
</dbReference>
<evidence type="ECO:0000313" key="20">
    <source>
        <dbReference type="Proteomes" id="UP001059824"/>
    </source>
</evidence>
<feature type="binding site" evidence="12">
    <location>
        <position position="519"/>
    </location>
    <ligand>
        <name>ATP</name>
        <dbReference type="ChEBI" id="CHEBI:30616"/>
    </ligand>
</feature>
<dbReference type="RefSeq" id="WP_260763928.1">
    <property type="nucleotide sequence ID" value="NZ_CP045921.1"/>
</dbReference>
<name>A0A857MLR3_9BACT</name>
<organism evidence="19 20">
    <name type="scientific">Candidatus Mycosynbacter amalyticus</name>
    <dbReference type="NCBI Taxonomy" id="2665156"/>
    <lineage>
        <taxon>Bacteria</taxon>
        <taxon>Candidatus Saccharimonadota</taxon>
        <taxon>Candidatus Saccharimonadota incertae sedis</taxon>
        <taxon>Candidatus Mycosynbacter</taxon>
    </lineage>
</organism>
<evidence type="ECO:0000256" key="7">
    <source>
        <dbReference type="ARBA" id="ARBA00022840"/>
    </source>
</evidence>
<dbReference type="InterPro" id="IPR001650">
    <property type="entry name" value="Helicase_C-like"/>
</dbReference>
<dbReference type="GO" id="GO:0008564">
    <property type="term" value="F:protein-exporting ATPase activity"/>
    <property type="evidence" value="ECO:0007669"/>
    <property type="project" value="UniProtKB-EC"/>
</dbReference>
<feature type="binding site" evidence="12">
    <location>
        <position position="91"/>
    </location>
    <ligand>
        <name>ATP</name>
        <dbReference type="ChEBI" id="CHEBI:30616"/>
    </ligand>
</feature>
<feature type="region of interest" description="Disordered" evidence="15">
    <location>
        <begin position="838"/>
        <end position="876"/>
    </location>
</feature>
<dbReference type="GO" id="GO:0006605">
    <property type="term" value="P:protein targeting"/>
    <property type="evidence" value="ECO:0007669"/>
    <property type="project" value="UniProtKB-UniRule"/>
</dbReference>
<comment type="catalytic activity">
    <reaction evidence="12">
        <text>ATP + H2O + cellular proteinSide 1 = ADP + phosphate + cellular proteinSide 2.</text>
        <dbReference type="EC" id="7.4.2.8"/>
    </reaction>
</comment>
<dbReference type="GO" id="GO:0065002">
    <property type="term" value="P:intracellular protein transmembrane transport"/>
    <property type="evidence" value="ECO:0007669"/>
    <property type="project" value="UniProtKB-UniRule"/>
</dbReference>
<dbReference type="Gene3D" id="1.10.3060.10">
    <property type="entry name" value="Helical scaffold and wing domains of SecA"/>
    <property type="match status" value="1"/>
</dbReference>
<keyword evidence="6 12" id="KW-0547">Nucleotide-binding</keyword>
<comment type="similarity">
    <text evidence="2 12 13">Belongs to the SecA family.</text>
</comment>
<dbReference type="SUPFAM" id="SSF52540">
    <property type="entry name" value="P-loop containing nucleoside triphosphate hydrolases"/>
    <property type="match status" value="2"/>
</dbReference>
<feature type="coiled-coil region" evidence="14">
    <location>
        <begin position="23"/>
        <end position="50"/>
    </location>
</feature>
<dbReference type="InterPro" id="IPR036670">
    <property type="entry name" value="SecA_X-link_sf"/>
</dbReference>
<dbReference type="Pfam" id="PF21090">
    <property type="entry name" value="P-loop_SecA"/>
    <property type="match status" value="1"/>
</dbReference>
<dbReference type="NCBIfam" id="NF006630">
    <property type="entry name" value="PRK09200.1"/>
    <property type="match status" value="1"/>
</dbReference>
<keyword evidence="4 12" id="KW-1003">Cell membrane</keyword>
<dbReference type="GO" id="GO:0043952">
    <property type="term" value="P:protein transport by the Sec complex"/>
    <property type="evidence" value="ECO:0007669"/>
    <property type="project" value="TreeGrafter"/>
</dbReference>
<dbReference type="PROSITE" id="PS51192">
    <property type="entry name" value="HELICASE_ATP_BIND_1"/>
    <property type="match status" value="1"/>
</dbReference>
<dbReference type="InterPro" id="IPR036266">
    <property type="entry name" value="SecA_Wing/Scaffold_sf"/>
</dbReference>
<dbReference type="GO" id="GO:0005829">
    <property type="term" value="C:cytosol"/>
    <property type="evidence" value="ECO:0007669"/>
    <property type="project" value="TreeGrafter"/>
</dbReference>
<comment type="function">
    <text evidence="12">Part of the Sec protein translocase complex. Interacts with the SecYEG preprotein conducting channel. Has a central role in coupling the hydrolysis of ATP to the transfer of proteins into and across the cell membrane, serving as an ATP-driven molecular motor driving the stepwise translocation of polypeptide chains across the membrane.</text>
</comment>
<dbReference type="SUPFAM" id="SSF81886">
    <property type="entry name" value="Helical scaffold and wing domains of SecA"/>
    <property type="match status" value="1"/>
</dbReference>
<comment type="subcellular location">
    <subcellularLocation>
        <location evidence="12">Cell membrane</location>
        <topology evidence="12">Peripheral membrane protein</topology>
        <orientation evidence="12">Cytoplasmic side</orientation>
    </subcellularLocation>
    <subcellularLocation>
        <location evidence="12">Cytoplasm</location>
    </subcellularLocation>
    <subcellularLocation>
        <location evidence="1">Membrane</location>
        <topology evidence="1">Peripheral membrane protein</topology>
    </subcellularLocation>
    <text evidence="12">Distribution is 50-50.</text>
</comment>
<evidence type="ECO:0000256" key="6">
    <source>
        <dbReference type="ARBA" id="ARBA00022741"/>
    </source>
</evidence>
<dbReference type="FunFam" id="3.90.1440.10:FF:000002">
    <property type="entry name" value="Protein translocase subunit SecA"/>
    <property type="match status" value="1"/>
</dbReference>
<gene>
    <name evidence="12 19" type="primary">secA</name>
    <name evidence="19" type="ORF">GII36_01600</name>
</gene>
<dbReference type="SMART" id="SM00958">
    <property type="entry name" value="SecA_PP_bind"/>
    <property type="match status" value="1"/>
</dbReference>
<keyword evidence="20" id="KW-1185">Reference proteome</keyword>
<dbReference type="GO" id="GO:0005886">
    <property type="term" value="C:plasma membrane"/>
    <property type="evidence" value="ECO:0007669"/>
    <property type="project" value="UniProtKB-SubCell"/>
</dbReference>
<evidence type="ECO:0000313" key="19">
    <source>
        <dbReference type="EMBL" id="QHN42542.1"/>
    </source>
</evidence>
<dbReference type="GO" id="GO:0031522">
    <property type="term" value="C:cell envelope Sec protein transport complex"/>
    <property type="evidence" value="ECO:0007669"/>
    <property type="project" value="TreeGrafter"/>
</dbReference>
<dbReference type="FunFam" id="3.40.50.300:FF:000429">
    <property type="entry name" value="Preprotein translocase subunit SecA"/>
    <property type="match status" value="1"/>
</dbReference>
<feature type="binding site" evidence="12">
    <location>
        <begin position="109"/>
        <end position="113"/>
    </location>
    <ligand>
        <name>ATP</name>
        <dbReference type="ChEBI" id="CHEBI:30616"/>
    </ligand>
</feature>
<evidence type="ECO:0000256" key="13">
    <source>
        <dbReference type="RuleBase" id="RU003874"/>
    </source>
</evidence>
<dbReference type="InterPro" id="IPR011116">
    <property type="entry name" value="SecA_Wing/Scaffold"/>
</dbReference>
<dbReference type="InterPro" id="IPR011130">
    <property type="entry name" value="SecA_preprotein_X-link_dom"/>
</dbReference>
<dbReference type="CDD" id="cd18803">
    <property type="entry name" value="SF2_C_secA"/>
    <property type="match status" value="1"/>
</dbReference>
<evidence type="ECO:0000256" key="15">
    <source>
        <dbReference type="SAM" id="MobiDB-lite"/>
    </source>
</evidence>
<dbReference type="GO" id="GO:0005524">
    <property type="term" value="F:ATP binding"/>
    <property type="evidence" value="ECO:0007669"/>
    <property type="project" value="UniProtKB-UniRule"/>
</dbReference>
<evidence type="ECO:0000256" key="10">
    <source>
        <dbReference type="ARBA" id="ARBA00023010"/>
    </source>
</evidence>
<dbReference type="Gene3D" id="3.40.50.300">
    <property type="entry name" value="P-loop containing nucleotide triphosphate hydrolases"/>
    <property type="match status" value="3"/>
</dbReference>
<sequence length="876" mass="99517">MVSRQKVLTKVFGDPQKRVVKALEKRVKVINELEDKYKKLSDAELAKQTEVLKKKLSGKKKSALDAILPDAFAVAREASQRVLGMRHFDVQLIGGIVLHEGNVAEMKTGEGKTLVATAPVYLNALEGKGVHVVTVNDYLAQRDASWMGELYHFLGLSTGVIINDASFVYDPEYDNEAHDDEKMRRLKPVSRKEAYAADITYGTNNEFGFDYLRDNMVNDEELVRQRELNFAIVDEVDSILIDEARTPLIISAPAAENPEHYLTFSKIAAKLAPEDYILDEKRKSVALSDKGVEKVEKMLGIKNLYLPDNVRSVYHMDQALRAQTLFKRDKDYVVTHDGEVIIVDEHTGRLMHGRRYSEGLHQAIEAKEAVAVQTESMTLATISFQNFFRLYKKLAGMTGTAFTELEEFHQIYSLDVVQVPSNRPLARIDKEDLIYKTEKAKLKAVAEAIQEYHKQGRPVLVGSGSIVKNEMIAKYLDQEGIKYELLNAKNNEREAAIVEKAGAKGAITLATNIAGRGTDIKLGEGVKDLGGLVVIGSERHESRRIDNQLRGRGGRQGDPGETQFYVSTEDDLMRIFQGERIASIMDRLGVDDDMPIQNKTVSKTLESAQKRVEGYNYDTRKNVVQYDNVINRHRKVVYAIRRKILEGDDIKYEIDRLINEAVHQLTNVPAKNNKRFTEEFEAIFPIGDEKIKAIGAEKRDKVRETMAVEAVEKFYGEREKALTPEVIRKVERQVYMEVLDQLWMQHLENMQHLREGIHWRGVGQRDPLVEYRVESQKLFEGLQTTLREEVLKVLTHLRPTDVTVQLEEDHDTELTRLAESSVEQGVNEVASVTHIGDDDFDASVKKAKTVNDANKARNDARKKKKAQRQNRKKNRK</sequence>
<keyword evidence="7 12" id="KW-0067">ATP-binding</keyword>
<evidence type="ECO:0000259" key="18">
    <source>
        <dbReference type="PROSITE" id="PS51196"/>
    </source>
</evidence>
<dbReference type="PRINTS" id="PR00906">
    <property type="entry name" value="SECA"/>
</dbReference>
<dbReference type="SMART" id="SM00957">
    <property type="entry name" value="SecA_DEAD"/>
    <property type="match status" value="1"/>
</dbReference>
<reference evidence="19" key="1">
    <citation type="journal article" date="2021" name="Nat. Microbiol.">
        <title>Cocultivation of an ultrasmall environmental parasitic bacterium with lytic ability against bacteria associated with wastewater foams.</title>
        <authorList>
            <person name="Batinovic S."/>
            <person name="Rose J.J.A."/>
            <person name="Ratcliffe J."/>
            <person name="Seviour R.J."/>
            <person name="Petrovski S."/>
        </authorList>
    </citation>
    <scope>NUCLEOTIDE SEQUENCE</scope>
    <source>
        <strain evidence="19">JR1</strain>
    </source>
</reference>
<evidence type="ECO:0000259" key="17">
    <source>
        <dbReference type="PROSITE" id="PS51194"/>
    </source>
</evidence>
<evidence type="ECO:0000256" key="11">
    <source>
        <dbReference type="ARBA" id="ARBA00023136"/>
    </source>
</evidence>
<dbReference type="GO" id="GO:0017038">
    <property type="term" value="P:protein import"/>
    <property type="evidence" value="ECO:0007669"/>
    <property type="project" value="InterPro"/>
</dbReference>
<evidence type="ECO:0000256" key="4">
    <source>
        <dbReference type="ARBA" id="ARBA00022475"/>
    </source>
</evidence>
<dbReference type="Gene3D" id="3.90.1440.10">
    <property type="entry name" value="SecA, preprotein cross-linking domain"/>
    <property type="match status" value="1"/>
</dbReference>
<evidence type="ECO:0000256" key="5">
    <source>
        <dbReference type="ARBA" id="ARBA00022490"/>
    </source>
</evidence>
<dbReference type="Proteomes" id="UP001059824">
    <property type="component" value="Chromosome"/>
</dbReference>
<feature type="domain" description="SecA family profile" evidence="18">
    <location>
        <begin position="5"/>
        <end position="597"/>
    </location>
</feature>
<dbReference type="KEGG" id="mama:GII36_01600"/>
<dbReference type="PANTHER" id="PTHR30612:SF0">
    <property type="entry name" value="CHLOROPLAST PROTEIN-TRANSPORTING ATPASE"/>
    <property type="match status" value="1"/>
</dbReference>
<keyword evidence="10 12" id="KW-0811">Translocation</keyword>
<dbReference type="InterPro" id="IPR027417">
    <property type="entry name" value="P-loop_NTPase"/>
</dbReference>
<dbReference type="EC" id="7.4.2.8" evidence="12"/>
<keyword evidence="8 12" id="KW-0653">Protein transport</keyword>
<dbReference type="Pfam" id="PF07516">
    <property type="entry name" value="SecA_SW"/>
    <property type="match status" value="1"/>
</dbReference>
<evidence type="ECO:0000256" key="14">
    <source>
        <dbReference type="SAM" id="Coils"/>
    </source>
</evidence>
<feature type="domain" description="Helicase ATP-binding" evidence="16">
    <location>
        <begin position="93"/>
        <end position="272"/>
    </location>
</feature>
<proteinExistence type="inferred from homology"/>
<feature type="compositionally biased region" description="Basic residues" evidence="15">
    <location>
        <begin position="860"/>
        <end position="876"/>
    </location>
</feature>
<evidence type="ECO:0000256" key="12">
    <source>
        <dbReference type="HAMAP-Rule" id="MF_01382"/>
    </source>
</evidence>
<dbReference type="NCBIfam" id="TIGR00963">
    <property type="entry name" value="secA"/>
    <property type="match status" value="1"/>
</dbReference>
<dbReference type="CDD" id="cd17928">
    <property type="entry name" value="DEXDc_SecA"/>
    <property type="match status" value="1"/>
</dbReference>
<dbReference type="InterPro" id="IPR014001">
    <property type="entry name" value="Helicase_ATP-bd"/>
</dbReference>
<feature type="domain" description="Helicase C-terminal" evidence="17">
    <location>
        <begin position="441"/>
        <end position="602"/>
    </location>
</feature>
<dbReference type="EMBL" id="CP045921">
    <property type="protein sequence ID" value="QHN42542.1"/>
    <property type="molecule type" value="Genomic_DNA"/>
</dbReference>
<dbReference type="InterPro" id="IPR000185">
    <property type="entry name" value="SecA"/>
</dbReference>
<evidence type="ECO:0000259" key="16">
    <source>
        <dbReference type="PROSITE" id="PS51192"/>
    </source>
</evidence>
<dbReference type="HAMAP" id="MF_01382">
    <property type="entry name" value="SecA"/>
    <property type="match status" value="1"/>
</dbReference>
<accession>A0A857MLR3</accession>
<dbReference type="PANTHER" id="PTHR30612">
    <property type="entry name" value="SECA INNER MEMBRANE COMPONENT OF SEC PROTEIN SECRETION SYSTEM"/>
    <property type="match status" value="1"/>
</dbReference>
<dbReference type="PROSITE" id="PS51196">
    <property type="entry name" value="SECA_MOTOR_DEAD"/>
    <property type="match status" value="1"/>
</dbReference>
<keyword evidence="9 12" id="KW-1278">Translocase</keyword>
<dbReference type="PROSITE" id="PS51194">
    <property type="entry name" value="HELICASE_CTER"/>
    <property type="match status" value="1"/>
</dbReference>
<dbReference type="Pfam" id="PF01043">
    <property type="entry name" value="SecA_PP_bind"/>
    <property type="match status" value="1"/>
</dbReference>
<protein>
    <recommendedName>
        <fullName evidence="12 13">Protein translocase subunit SecA</fullName>
        <ecNumber evidence="12">7.4.2.8</ecNumber>
    </recommendedName>
</protein>
<dbReference type="Pfam" id="PF07517">
    <property type="entry name" value="SecA_DEAD"/>
    <property type="match status" value="1"/>
</dbReference>
<evidence type="ECO:0000256" key="9">
    <source>
        <dbReference type="ARBA" id="ARBA00022967"/>
    </source>
</evidence>